<evidence type="ECO:0000313" key="3">
    <source>
        <dbReference type="EMBL" id="KAF2185506.1"/>
    </source>
</evidence>
<gene>
    <name evidence="3" type="ORF">K469DRAFT_540786</name>
</gene>
<comment type="similarity">
    <text evidence="1">Belongs to the peptidase C14B family.</text>
</comment>
<dbReference type="AlphaFoldDB" id="A0A6A6E6K4"/>
<sequence>RKATTHWAVIIGVNYYPEHYDRCLKGCVQDAEATKSYLGGAIEINANLVVLAASTPSVPGVPPPEKPEEWPTCPNVIAQLRRIIDEAECGDRVYIHYSGHGTRLLSRDKRPELALVLLDCDGRKSKCLRSVTLAQALQKMVKKGLVVTLVLDCCFSGGVVRSSDYRGFDVRFLEPDTAFAINELDTIFSEASSTFRDASMEDWLIDPKGYTILSACAPDQKAFEIEMQGERRGALTHFLLGALHTLRVNGIKLAHHSLHEHLSTSFHAYWPQQTPMRYGNANLSFFGDSLLAPENGFVPIYRKVDGRLYLRAGDVHGVFKGDEYFAYPFDTPEHANGQVEEGTANVRVTAVRFFESDLMEIGPTTIVRQIQTGWKAKPLTSLSPWTINIGLLPSLTRNGQLEIPAKGLRYARLVTRQGTEEHPTEEACMYNVAVNHNEYEVVNALFEKMLPIPTISCSSDGAAKVLVNVLQHMAKFKYFEGVENRASCTTFQASFSLDSKCPAGNANRIGIKHDAKWSFTAKNKSYKKLYMGIFNLRPSWEVKSLTSASGGGTYLIIPAKKNGIDGERQLSMTMRVPEFLLKDSITECEDIIKVFITSKPTSF</sequence>
<organism evidence="3 4">
    <name type="scientific">Zopfia rhizophila CBS 207.26</name>
    <dbReference type="NCBI Taxonomy" id="1314779"/>
    <lineage>
        <taxon>Eukaryota</taxon>
        <taxon>Fungi</taxon>
        <taxon>Dikarya</taxon>
        <taxon>Ascomycota</taxon>
        <taxon>Pezizomycotina</taxon>
        <taxon>Dothideomycetes</taxon>
        <taxon>Dothideomycetes incertae sedis</taxon>
        <taxon>Zopfiaceae</taxon>
        <taxon>Zopfia</taxon>
    </lineage>
</organism>
<reference evidence="3" key="1">
    <citation type="journal article" date="2020" name="Stud. Mycol.">
        <title>101 Dothideomycetes genomes: a test case for predicting lifestyles and emergence of pathogens.</title>
        <authorList>
            <person name="Haridas S."/>
            <person name="Albert R."/>
            <person name="Binder M."/>
            <person name="Bloem J."/>
            <person name="Labutti K."/>
            <person name="Salamov A."/>
            <person name="Andreopoulos B."/>
            <person name="Baker S."/>
            <person name="Barry K."/>
            <person name="Bills G."/>
            <person name="Bluhm B."/>
            <person name="Cannon C."/>
            <person name="Castanera R."/>
            <person name="Culley D."/>
            <person name="Daum C."/>
            <person name="Ezra D."/>
            <person name="Gonzalez J."/>
            <person name="Henrissat B."/>
            <person name="Kuo A."/>
            <person name="Liang C."/>
            <person name="Lipzen A."/>
            <person name="Lutzoni F."/>
            <person name="Magnuson J."/>
            <person name="Mondo S."/>
            <person name="Nolan M."/>
            <person name="Ohm R."/>
            <person name="Pangilinan J."/>
            <person name="Park H.-J."/>
            <person name="Ramirez L."/>
            <person name="Alfaro M."/>
            <person name="Sun H."/>
            <person name="Tritt A."/>
            <person name="Yoshinaga Y."/>
            <person name="Zwiers L.-H."/>
            <person name="Turgeon B."/>
            <person name="Goodwin S."/>
            <person name="Spatafora J."/>
            <person name="Crous P."/>
            <person name="Grigoriev I."/>
        </authorList>
    </citation>
    <scope>NUCLEOTIDE SEQUENCE</scope>
    <source>
        <strain evidence="3">CBS 207.26</strain>
    </source>
</reference>
<accession>A0A6A6E6K4</accession>
<dbReference type="Pfam" id="PF00656">
    <property type="entry name" value="Peptidase_C14"/>
    <property type="match status" value="1"/>
</dbReference>
<dbReference type="InterPro" id="IPR050452">
    <property type="entry name" value="Metacaspase"/>
</dbReference>
<dbReference type="PANTHER" id="PTHR48104">
    <property type="entry name" value="METACASPASE-4"/>
    <property type="match status" value="1"/>
</dbReference>
<name>A0A6A6E6K4_9PEZI</name>
<dbReference type="GO" id="GO:0005737">
    <property type="term" value="C:cytoplasm"/>
    <property type="evidence" value="ECO:0007669"/>
    <property type="project" value="TreeGrafter"/>
</dbReference>
<keyword evidence="4" id="KW-1185">Reference proteome</keyword>
<protein>
    <recommendedName>
        <fullName evidence="2">Peptidase C14 caspase domain-containing protein</fullName>
    </recommendedName>
</protein>
<dbReference type="Proteomes" id="UP000800200">
    <property type="component" value="Unassembled WGS sequence"/>
</dbReference>
<evidence type="ECO:0000256" key="1">
    <source>
        <dbReference type="ARBA" id="ARBA00009005"/>
    </source>
</evidence>
<evidence type="ECO:0000313" key="4">
    <source>
        <dbReference type="Proteomes" id="UP000800200"/>
    </source>
</evidence>
<dbReference type="OrthoDB" id="3223806at2759"/>
<feature type="non-terminal residue" evidence="3">
    <location>
        <position position="1"/>
    </location>
</feature>
<proteinExistence type="inferred from homology"/>
<dbReference type="EMBL" id="ML994633">
    <property type="protein sequence ID" value="KAF2185506.1"/>
    <property type="molecule type" value="Genomic_DNA"/>
</dbReference>
<dbReference type="Gene3D" id="3.40.50.1460">
    <property type="match status" value="1"/>
</dbReference>
<dbReference type="PANTHER" id="PTHR48104:SF30">
    <property type="entry name" value="METACASPASE-1"/>
    <property type="match status" value="1"/>
</dbReference>
<feature type="non-terminal residue" evidence="3">
    <location>
        <position position="603"/>
    </location>
</feature>
<dbReference type="GO" id="GO:0006508">
    <property type="term" value="P:proteolysis"/>
    <property type="evidence" value="ECO:0007669"/>
    <property type="project" value="InterPro"/>
</dbReference>
<feature type="domain" description="Peptidase C14 caspase" evidence="2">
    <location>
        <begin position="6"/>
        <end position="245"/>
    </location>
</feature>
<dbReference type="GO" id="GO:0004197">
    <property type="term" value="F:cysteine-type endopeptidase activity"/>
    <property type="evidence" value="ECO:0007669"/>
    <property type="project" value="InterPro"/>
</dbReference>
<evidence type="ECO:0000259" key="2">
    <source>
        <dbReference type="Pfam" id="PF00656"/>
    </source>
</evidence>
<dbReference type="InterPro" id="IPR011600">
    <property type="entry name" value="Pept_C14_caspase"/>
</dbReference>